<proteinExistence type="inferred from homology"/>
<dbReference type="PROSITE" id="PS00138">
    <property type="entry name" value="SUBTILASE_SER"/>
    <property type="match status" value="1"/>
</dbReference>
<dbReference type="SUPFAM" id="SSF52743">
    <property type="entry name" value="Subtilisin-like"/>
    <property type="match status" value="1"/>
</dbReference>
<feature type="active site" description="Charge relay system" evidence="5">
    <location>
        <position position="220"/>
    </location>
</feature>
<organism evidence="9 10">
    <name type="scientific">Methanosarcina barkeri 3</name>
    <dbReference type="NCBI Taxonomy" id="1434107"/>
    <lineage>
        <taxon>Archaea</taxon>
        <taxon>Methanobacteriati</taxon>
        <taxon>Methanobacteriota</taxon>
        <taxon>Stenosarchaea group</taxon>
        <taxon>Methanomicrobia</taxon>
        <taxon>Methanosarcinales</taxon>
        <taxon>Methanosarcinaceae</taxon>
        <taxon>Methanosarcina</taxon>
    </lineage>
</organism>
<dbReference type="Pfam" id="PF18047">
    <property type="entry name" value="PatG_D"/>
    <property type="match status" value="1"/>
</dbReference>
<dbReference type="InterPro" id="IPR023830">
    <property type="entry name" value="Peptidase_S8A_PatG"/>
</dbReference>
<dbReference type="AlphaFoldDB" id="A0A0E3SMI7"/>
<dbReference type="InterPro" id="IPR050131">
    <property type="entry name" value="Peptidase_S8_subtilisin-like"/>
</dbReference>
<evidence type="ECO:0000259" key="8">
    <source>
        <dbReference type="Pfam" id="PF18065"/>
    </source>
</evidence>
<dbReference type="InterPro" id="IPR040483">
    <property type="entry name" value="PatG_dom"/>
</dbReference>
<dbReference type="InterPro" id="IPR023828">
    <property type="entry name" value="Peptidase_S8_Ser-AS"/>
</dbReference>
<keyword evidence="10" id="KW-1185">Reference proteome</keyword>
<dbReference type="PATRIC" id="fig|1434107.4.peg.3692"/>
<feature type="domain" description="PatG C-terminal" evidence="8">
    <location>
        <begin position="599"/>
        <end position="712"/>
    </location>
</feature>
<dbReference type="InterPro" id="IPR036852">
    <property type="entry name" value="Peptidase_S8/S53_dom_sf"/>
</dbReference>
<dbReference type="HOGENOM" id="CLU_011630_0_0_2"/>
<dbReference type="OrthoDB" id="117227at2157"/>
<evidence type="ECO:0000256" key="2">
    <source>
        <dbReference type="ARBA" id="ARBA00022670"/>
    </source>
</evidence>
<dbReference type="PANTHER" id="PTHR43806">
    <property type="entry name" value="PEPTIDASE S8"/>
    <property type="match status" value="1"/>
</dbReference>
<reference evidence="9" key="1">
    <citation type="submission" date="2014-07" db="EMBL/GenBank/DDBJ databases">
        <title>Methanogenic archaea and the global carbon cycle.</title>
        <authorList>
            <person name="Henriksen J.R."/>
            <person name="Luke J."/>
            <person name="Reinhart S."/>
            <person name="Benedict M.N."/>
            <person name="Youngblut N.D."/>
            <person name="Metcalf M.E."/>
            <person name="Whitaker R.J."/>
            <person name="Metcalf W.W."/>
        </authorList>
    </citation>
    <scope>NUCLEOTIDE SEQUENCE [LARGE SCALE GENOMIC DNA]</scope>
    <source>
        <strain evidence="9">3</strain>
    </source>
</reference>
<evidence type="ECO:0000313" key="10">
    <source>
        <dbReference type="Proteomes" id="UP000033066"/>
    </source>
</evidence>
<dbReference type="CDD" id="cd07476">
    <property type="entry name" value="Peptidases_S8_thiazoline_oxidase_subtilisin-like_protease"/>
    <property type="match status" value="1"/>
</dbReference>
<dbReference type="Gene3D" id="3.40.50.200">
    <property type="entry name" value="Peptidase S8/S53 domain"/>
    <property type="match status" value="1"/>
</dbReference>
<feature type="domain" description="PatG" evidence="7">
    <location>
        <begin position="449"/>
        <end position="556"/>
    </location>
</feature>
<sequence>MKATEFMEQIKGDASICIAVLDGPVDLTHPCFDKAKITQLETLVSGVAENGPAAHHGTHIASLIFGQRDGPIHGISPGCRGLIIPVFADRPNDSISPCSQIDLAHAIIQAVEQGAHVINISGGELVSSSEPHPLLDKAVRFCAENNVLIVAAAGNDGCQCLHVPASISSTLAVGAMDAQGLPLDFSNWGQAYQNNGILALGDKLLGAVPGGGVTTRSGTSFATPIVSGIVALLLSIQIQRGEKPDPHAVKEAILQSVHPCFPSKGLDCSRYLKGRLNIGGAYNLVTKKQQVVTDRNSLAQQVRGNVSKELVGIPKKLSFLGVQNAEFTTLSPEIAATSTQSSILAAMKALENPDSIELQSIDKKYKQMKNQIQENNMTEHIEGTCGCPKKKMEETNEINEQTNGVTVSQILAAEVQSAESTMTDHEAVTQSVIPAQAPLTRSASRQSLVYALGTPGYDFGSEARRDAFIQSVESDEPGKPPVPFETKLLKLLKTNPEYSESLIWTLDIEGTPAYAIRPIGSFASATYKQLFEFLRDYKEIDENINIERVSIPGVIDGNIKLLSGQIVPVIIPEMRGMYGWNKEELISQILKSLESENVNTEEVKREISDFLDRVYYECMNLGRVSSDRAMNFAGTNAYQALIVFSEVILNDQVLDKIETERSPVCRPDSDCWDVKLTFFNPKKRETEARRVFRYTIDVSDVVPVTVGEVRSWYVY</sequence>
<dbReference type="RefSeq" id="WP_048109123.1">
    <property type="nucleotide sequence ID" value="NZ_CP009517.1"/>
</dbReference>
<name>A0A0E3SMI7_METBA</name>
<dbReference type="PANTHER" id="PTHR43806:SF11">
    <property type="entry name" value="CEREVISIN-RELATED"/>
    <property type="match status" value="1"/>
</dbReference>
<dbReference type="STRING" id="1434107.MSBR3_2913"/>
<dbReference type="GO" id="GO:0004252">
    <property type="term" value="F:serine-type endopeptidase activity"/>
    <property type="evidence" value="ECO:0007669"/>
    <property type="project" value="UniProtKB-UniRule"/>
</dbReference>
<keyword evidence="2 5" id="KW-0645">Protease</keyword>
<protein>
    <submittedName>
        <fullName evidence="9">Halolysin</fullName>
    </submittedName>
</protein>
<dbReference type="Pfam" id="PF18065">
    <property type="entry name" value="PatG_C"/>
    <property type="match status" value="1"/>
</dbReference>
<evidence type="ECO:0000259" key="6">
    <source>
        <dbReference type="Pfam" id="PF00082"/>
    </source>
</evidence>
<gene>
    <name evidence="9" type="ORF">MSBR3_2913</name>
</gene>
<evidence type="ECO:0000259" key="7">
    <source>
        <dbReference type="Pfam" id="PF18047"/>
    </source>
</evidence>
<evidence type="ECO:0000256" key="5">
    <source>
        <dbReference type="PROSITE-ProRule" id="PRU01240"/>
    </source>
</evidence>
<dbReference type="Proteomes" id="UP000033066">
    <property type="component" value="Chromosome"/>
</dbReference>
<dbReference type="PRINTS" id="PR00723">
    <property type="entry name" value="SUBTILISIN"/>
</dbReference>
<dbReference type="GeneID" id="24790551"/>
<evidence type="ECO:0000313" key="9">
    <source>
        <dbReference type="EMBL" id="AKB83491.1"/>
    </source>
</evidence>
<dbReference type="EMBL" id="CP009517">
    <property type="protein sequence ID" value="AKB83491.1"/>
    <property type="molecule type" value="Genomic_DNA"/>
</dbReference>
<dbReference type="PROSITE" id="PS51892">
    <property type="entry name" value="SUBTILASE"/>
    <property type="match status" value="1"/>
</dbReference>
<evidence type="ECO:0000256" key="3">
    <source>
        <dbReference type="ARBA" id="ARBA00022801"/>
    </source>
</evidence>
<dbReference type="InterPro" id="IPR040636">
    <property type="entry name" value="PatG_C"/>
</dbReference>
<feature type="domain" description="Peptidase S8/S53" evidence="6">
    <location>
        <begin position="15"/>
        <end position="257"/>
    </location>
</feature>
<dbReference type="GO" id="GO:0006508">
    <property type="term" value="P:proteolysis"/>
    <property type="evidence" value="ECO:0007669"/>
    <property type="project" value="UniProtKB-KW"/>
</dbReference>
<dbReference type="InterPro" id="IPR034056">
    <property type="entry name" value="Pep_S8_PatG/PatA-like"/>
</dbReference>
<feature type="active site" description="Charge relay system" evidence="5">
    <location>
        <position position="56"/>
    </location>
</feature>
<dbReference type="KEGG" id="mbak:MSBR3_2913"/>
<keyword evidence="4 5" id="KW-0720">Serine protease</keyword>
<dbReference type="Pfam" id="PF00082">
    <property type="entry name" value="Peptidase_S8"/>
    <property type="match status" value="1"/>
</dbReference>
<dbReference type="NCBIfam" id="TIGR03895">
    <property type="entry name" value="protease_PatA"/>
    <property type="match status" value="1"/>
</dbReference>
<dbReference type="InterPro" id="IPR000209">
    <property type="entry name" value="Peptidase_S8/S53_dom"/>
</dbReference>
<feature type="active site" description="Charge relay system" evidence="5">
    <location>
        <position position="22"/>
    </location>
</feature>
<comment type="similarity">
    <text evidence="1 5">Belongs to the peptidase S8 family.</text>
</comment>
<keyword evidence="3 5" id="KW-0378">Hydrolase</keyword>
<dbReference type="InterPro" id="IPR015500">
    <property type="entry name" value="Peptidase_S8_subtilisin-rel"/>
</dbReference>
<accession>A0A0E3SMI7</accession>
<evidence type="ECO:0000256" key="1">
    <source>
        <dbReference type="ARBA" id="ARBA00011073"/>
    </source>
</evidence>
<evidence type="ECO:0000256" key="4">
    <source>
        <dbReference type="ARBA" id="ARBA00022825"/>
    </source>
</evidence>